<reference evidence="3" key="1">
    <citation type="submission" date="2016-11" db="EMBL/GenBank/DDBJ databases">
        <authorList>
            <person name="Varghese N."/>
            <person name="Submissions S."/>
        </authorList>
    </citation>
    <scope>NUCLEOTIDE SEQUENCE [LARGE SCALE GENOMIC DNA]</scope>
    <source>
        <strain evidence="3">DSM 18802</strain>
    </source>
</reference>
<dbReference type="GO" id="GO:0015209">
    <property type="term" value="F:cytosine transmembrane transporter activity"/>
    <property type="evidence" value="ECO:0007669"/>
    <property type="project" value="InterPro"/>
</dbReference>
<name>A0A1M7M7H8_9FIRM</name>
<dbReference type="RefSeq" id="WP_073258402.1">
    <property type="nucleotide sequence ID" value="NZ_FRCR01000018.1"/>
</dbReference>
<feature type="transmembrane region" description="Helical" evidence="1">
    <location>
        <begin position="141"/>
        <end position="161"/>
    </location>
</feature>
<feature type="transmembrane region" description="Helical" evidence="1">
    <location>
        <begin position="377"/>
        <end position="393"/>
    </location>
</feature>
<proteinExistence type="predicted"/>
<feature type="transmembrane region" description="Helical" evidence="1">
    <location>
        <begin position="281"/>
        <end position="307"/>
    </location>
</feature>
<evidence type="ECO:0000256" key="1">
    <source>
        <dbReference type="SAM" id="Phobius"/>
    </source>
</evidence>
<feature type="transmembrane region" description="Helical" evidence="1">
    <location>
        <begin position="319"/>
        <end position="342"/>
    </location>
</feature>
<keyword evidence="1" id="KW-0812">Transmembrane</keyword>
<keyword evidence="1" id="KW-0472">Membrane</keyword>
<keyword evidence="3" id="KW-1185">Reference proteome</keyword>
<dbReference type="AlphaFoldDB" id="A0A1M7M7H8"/>
<dbReference type="EMBL" id="FRCR01000018">
    <property type="protein sequence ID" value="SHM86677.1"/>
    <property type="molecule type" value="Genomic_DNA"/>
</dbReference>
<sequence>MEYQKSQINVEEEYTQKPIPESMKKHWFYAASVYIGMCAVLACSMAGGGLIYGLNLSQAIWAMLLGLLALLLFFYIPLGKIGAEQGINTYLIGECAFGEKGSNIATSFIVTAIPCIAWYGIEVEIATQALAAVIPMSKAVFNILTVIFGIVFAIPAMYGILSMAWLNWVSLPIMLYIIVFGVGKAILQSGIGGLLAYNPTQNMGLFWGINMQIGMIAVGCSFVADYTRWIKNRWSNVAYSGIIGLFPATTILTTAGMIMALSATSLGVKEPWNIVEVMIKLGMPAMALVFVFLLQWTTCITAAYSSGLALNKVFGKSRFYLTLISAILGTILAISGIVSYFLNFVSILASWVAPISSVIITEYFFVSKRNFVRKKGVYWPGVISALIGGFIAWKSKFFVPALNGMIISGIIYYGYHRILGLTAAKEKNLTTET</sequence>
<feature type="transmembrane region" description="Helical" evidence="1">
    <location>
        <begin position="104"/>
        <end position="121"/>
    </location>
</feature>
<dbReference type="OrthoDB" id="9787279at2"/>
<dbReference type="STRING" id="447595.SAMN05660826_02199"/>
<dbReference type="Proteomes" id="UP000184375">
    <property type="component" value="Unassembled WGS sequence"/>
</dbReference>
<dbReference type="GO" id="GO:0005886">
    <property type="term" value="C:plasma membrane"/>
    <property type="evidence" value="ECO:0007669"/>
    <property type="project" value="TreeGrafter"/>
</dbReference>
<dbReference type="PANTHER" id="PTHR30569:SF0">
    <property type="entry name" value="CYTOSINE PERMEASE"/>
    <property type="match status" value="1"/>
</dbReference>
<organism evidence="2 3">
    <name type="scientific">Caldanaerovirga acetigignens</name>
    <dbReference type="NCBI Taxonomy" id="447595"/>
    <lineage>
        <taxon>Bacteria</taxon>
        <taxon>Bacillati</taxon>
        <taxon>Bacillota</taxon>
        <taxon>Clostridia</taxon>
        <taxon>Thermosediminibacterales</taxon>
        <taxon>Thermosediminibacteraceae</taxon>
        <taxon>Caldanaerovirga</taxon>
    </lineage>
</organism>
<feature type="transmembrane region" description="Helical" evidence="1">
    <location>
        <begin position="173"/>
        <end position="197"/>
    </location>
</feature>
<feature type="transmembrane region" description="Helical" evidence="1">
    <location>
        <begin position="348"/>
        <end position="365"/>
    </location>
</feature>
<evidence type="ECO:0000313" key="2">
    <source>
        <dbReference type="EMBL" id="SHM86677.1"/>
    </source>
</evidence>
<feature type="transmembrane region" description="Helical" evidence="1">
    <location>
        <begin position="236"/>
        <end position="261"/>
    </location>
</feature>
<gene>
    <name evidence="2" type="ORF">SAMN05660826_02199</name>
</gene>
<feature type="transmembrane region" description="Helical" evidence="1">
    <location>
        <begin position="399"/>
        <end position="415"/>
    </location>
</feature>
<accession>A0A1M7M7H8</accession>
<protein>
    <submittedName>
        <fullName evidence="2">Cytosine permease</fullName>
    </submittedName>
</protein>
<dbReference type="PANTHER" id="PTHR30569">
    <property type="entry name" value="CYTOSINE TRANSPORTER CODB"/>
    <property type="match status" value="1"/>
</dbReference>
<evidence type="ECO:0000313" key="3">
    <source>
        <dbReference type="Proteomes" id="UP000184375"/>
    </source>
</evidence>
<feature type="transmembrane region" description="Helical" evidence="1">
    <location>
        <begin position="27"/>
        <end position="54"/>
    </location>
</feature>
<dbReference type="Gene3D" id="1.10.4160.10">
    <property type="entry name" value="Hydantoin permease"/>
    <property type="match status" value="1"/>
</dbReference>
<keyword evidence="1" id="KW-1133">Transmembrane helix</keyword>
<feature type="transmembrane region" description="Helical" evidence="1">
    <location>
        <begin position="203"/>
        <end position="224"/>
    </location>
</feature>
<dbReference type="InterPro" id="IPR030191">
    <property type="entry name" value="CodB"/>
</dbReference>
<feature type="transmembrane region" description="Helical" evidence="1">
    <location>
        <begin position="60"/>
        <end position="83"/>
    </location>
</feature>